<reference evidence="1 2" key="1">
    <citation type="submission" date="2023-01" db="EMBL/GenBank/DDBJ databases">
        <title>Analysis of 21 Apiospora genomes using comparative genomics revels a genus with tremendous synthesis potential of carbohydrate active enzymes and secondary metabolites.</title>
        <authorList>
            <person name="Sorensen T."/>
        </authorList>
    </citation>
    <scope>NUCLEOTIDE SEQUENCE [LARGE SCALE GENOMIC DNA]</scope>
    <source>
        <strain evidence="1 2">CBS 114990</strain>
    </source>
</reference>
<dbReference type="EMBL" id="JAQQWN010000007">
    <property type="protein sequence ID" value="KAK8074463.1"/>
    <property type="molecule type" value="Genomic_DNA"/>
</dbReference>
<evidence type="ECO:0000313" key="2">
    <source>
        <dbReference type="Proteomes" id="UP001433268"/>
    </source>
</evidence>
<dbReference type="GeneID" id="92046501"/>
<comment type="caution">
    <text evidence="1">The sequence shown here is derived from an EMBL/GenBank/DDBJ whole genome shotgun (WGS) entry which is preliminary data.</text>
</comment>
<accession>A0ABR1VXA3</accession>
<dbReference type="RefSeq" id="XP_066665403.1">
    <property type="nucleotide sequence ID" value="XM_066813441.1"/>
</dbReference>
<keyword evidence="2" id="KW-1185">Reference proteome</keyword>
<dbReference type="Proteomes" id="UP001433268">
    <property type="component" value="Unassembled WGS sequence"/>
</dbReference>
<evidence type="ECO:0008006" key="3">
    <source>
        <dbReference type="Google" id="ProtNLM"/>
    </source>
</evidence>
<proteinExistence type="predicted"/>
<sequence>MARLDDLPNELYLEILQQCHPRDMLALIRASPPIFRVFHWYRPNIINPLIRRLFVVPRPSLILTVARLRLLGSRYKSTEDYEQRVRSDFDRFMPEEYEHGLAKEWPSDLPTLAVLADVCFELDFLTETIRKEHWDGMLYRANAAQRDSGSEAVPIPTQLGAEETWLVQSGLLFYELYCRLFHHGAHTLHFDTPRFRERVCGQTNNFLPAIEFVHHEHWKIFLGVLNDGNARRICSSSSEPTQQPPLRHTWHQVTKRAKFVRYLCSFGTQLITKVSQCPPLEREALILSKLSDFETLGTTHPRYYFPSLMIYQRRSVTVLRSGPNSSRYTETMAGAINGTWDLGSSIGAKNINHKRSGGIM</sequence>
<gene>
    <name evidence="1" type="ORF">PG997_009126</name>
</gene>
<name>A0ABR1VXA3_9PEZI</name>
<evidence type="ECO:0000313" key="1">
    <source>
        <dbReference type="EMBL" id="KAK8074463.1"/>
    </source>
</evidence>
<organism evidence="1 2">
    <name type="scientific">Apiospora hydei</name>
    <dbReference type="NCBI Taxonomy" id="1337664"/>
    <lineage>
        <taxon>Eukaryota</taxon>
        <taxon>Fungi</taxon>
        <taxon>Dikarya</taxon>
        <taxon>Ascomycota</taxon>
        <taxon>Pezizomycotina</taxon>
        <taxon>Sordariomycetes</taxon>
        <taxon>Xylariomycetidae</taxon>
        <taxon>Amphisphaeriales</taxon>
        <taxon>Apiosporaceae</taxon>
        <taxon>Apiospora</taxon>
    </lineage>
</organism>
<protein>
    <recommendedName>
        <fullName evidence="3">F-box domain-containing protein</fullName>
    </recommendedName>
</protein>